<protein>
    <recommendedName>
        <fullName evidence="5">YtxH domain-containing protein</fullName>
    </recommendedName>
</protein>
<dbReference type="Proteomes" id="UP000310541">
    <property type="component" value="Unassembled WGS sequence"/>
</dbReference>
<dbReference type="EMBL" id="SWFM01000001">
    <property type="protein sequence ID" value="TKD71923.1"/>
    <property type="molecule type" value="Genomic_DNA"/>
</dbReference>
<dbReference type="AlphaFoldDB" id="A0A4U1ML67"/>
<gene>
    <name evidence="3" type="ORF">FBF83_03730</name>
</gene>
<sequence>MTKKQTLLLSSIAAAGTIGISSYLLKDEEKREKLKTKANDLRQQVTRKFGDGLPIEKAGNPTTPDQSQDSGDSKMVYEGSQFPTQYYNKLENMKSVEKSHEEQVKN</sequence>
<comment type="caution">
    <text evidence="3">The sequence shown here is derived from an EMBL/GenBank/DDBJ whole genome shotgun (WGS) entry which is preliminary data.</text>
</comment>
<evidence type="ECO:0000256" key="1">
    <source>
        <dbReference type="SAM" id="MobiDB-lite"/>
    </source>
</evidence>
<dbReference type="OrthoDB" id="2390014at2"/>
<evidence type="ECO:0000256" key="2">
    <source>
        <dbReference type="SAM" id="Phobius"/>
    </source>
</evidence>
<evidence type="ECO:0008006" key="5">
    <source>
        <dbReference type="Google" id="ProtNLM"/>
    </source>
</evidence>
<dbReference type="RefSeq" id="WP_136945775.1">
    <property type="nucleotide sequence ID" value="NZ_SWFM01000001.1"/>
</dbReference>
<accession>A0A4U1ML67</accession>
<reference evidence="3 4" key="1">
    <citation type="submission" date="2019-04" db="EMBL/GenBank/DDBJ databases">
        <title>Genome sequence of Bacillus hwajinpoensis strain Y2.</title>
        <authorList>
            <person name="Fair J.L."/>
            <person name="Maclea K.S."/>
        </authorList>
    </citation>
    <scope>NUCLEOTIDE SEQUENCE [LARGE SCALE GENOMIC DNA]</scope>
    <source>
        <strain evidence="3 4">Y2</strain>
    </source>
</reference>
<evidence type="ECO:0000313" key="4">
    <source>
        <dbReference type="Proteomes" id="UP000310541"/>
    </source>
</evidence>
<feature type="compositionally biased region" description="Polar residues" evidence="1">
    <location>
        <begin position="60"/>
        <end position="70"/>
    </location>
</feature>
<organism evidence="3 4">
    <name type="scientific">Guptibacillus hwajinpoensis</name>
    <dbReference type="NCBI Taxonomy" id="208199"/>
    <lineage>
        <taxon>Bacteria</taxon>
        <taxon>Bacillati</taxon>
        <taxon>Bacillota</taxon>
        <taxon>Bacilli</taxon>
        <taxon>Bacillales</taxon>
        <taxon>Guptibacillaceae</taxon>
        <taxon>Guptibacillus</taxon>
    </lineage>
</organism>
<keyword evidence="2" id="KW-0812">Transmembrane</keyword>
<keyword evidence="2" id="KW-1133">Transmembrane helix</keyword>
<name>A0A4U1ML67_9BACL</name>
<feature type="region of interest" description="Disordered" evidence="1">
    <location>
        <begin position="48"/>
        <end position="78"/>
    </location>
</feature>
<keyword evidence="2" id="KW-0472">Membrane</keyword>
<evidence type="ECO:0000313" key="3">
    <source>
        <dbReference type="EMBL" id="TKD71923.1"/>
    </source>
</evidence>
<feature type="transmembrane region" description="Helical" evidence="2">
    <location>
        <begin position="6"/>
        <end position="25"/>
    </location>
</feature>
<proteinExistence type="predicted"/>